<reference evidence="1 2" key="1">
    <citation type="journal article" date="2023" name="Science">
        <title>Complex scaffold remodeling in plant triterpene biosynthesis.</title>
        <authorList>
            <person name="De La Pena R."/>
            <person name="Hodgson H."/>
            <person name="Liu J.C."/>
            <person name="Stephenson M.J."/>
            <person name="Martin A.C."/>
            <person name="Owen C."/>
            <person name="Harkess A."/>
            <person name="Leebens-Mack J."/>
            <person name="Jimenez L.E."/>
            <person name="Osbourn A."/>
            <person name="Sattely E.S."/>
        </authorList>
    </citation>
    <scope>NUCLEOTIDE SEQUENCE [LARGE SCALE GENOMIC DNA]</scope>
    <source>
        <strain evidence="2">cv. JPN11</strain>
        <tissue evidence="1">Leaf</tissue>
    </source>
</reference>
<dbReference type="EMBL" id="CM051400">
    <property type="protein sequence ID" value="KAJ4714703.1"/>
    <property type="molecule type" value="Genomic_DNA"/>
</dbReference>
<proteinExistence type="predicted"/>
<evidence type="ECO:0000313" key="1">
    <source>
        <dbReference type="EMBL" id="KAJ4714703.1"/>
    </source>
</evidence>
<comment type="caution">
    <text evidence="1">The sequence shown here is derived from an EMBL/GenBank/DDBJ whole genome shotgun (WGS) entry which is preliminary data.</text>
</comment>
<gene>
    <name evidence="1" type="ORF">OWV82_013150</name>
</gene>
<name>A0ACC1XUA5_MELAZ</name>
<accession>A0ACC1XUA5</accession>
<dbReference type="Proteomes" id="UP001164539">
    <property type="component" value="Chromosome 7"/>
</dbReference>
<keyword evidence="2" id="KW-1185">Reference proteome</keyword>
<organism evidence="1 2">
    <name type="scientific">Melia azedarach</name>
    <name type="common">Chinaberry tree</name>
    <dbReference type="NCBI Taxonomy" id="155640"/>
    <lineage>
        <taxon>Eukaryota</taxon>
        <taxon>Viridiplantae</taxon>
        <taxon>Streptophyta</taxon>
        <taxon>Embryophyta</taxon>
        <taxon>Tracheophyta</taxon>
        <taxon>Spermatophyta</taxon>
        <taxon>Magnoliopsida</taxon>
        <taxon>eudicotyledons</taxon>
        <taxon>Gunneridae</taxon>
        <taxon>Pentapetalae</taxon>
        <taxon>rosids</taxon>
        <taxon>malvids</taxon>
        <taxon>Sapindales</taxon>
        <taxon>Meliaceae</taxon>
        <taxon>Melia</taxon>
    </lineage>
</organism>
<protein>
    <submittedName>
        <fullName evidence="1">Cyclin-D1-1-like</fullName>
    </submittedName>
</protein>
<evidence type="ECO:0000313" key="2">
    <source>
        <dbReference type="Proteomes" id="UP001164539"/>
    </source>
</evidence>
<sequence>MSAACNLYCDESSEDVVSFDADICNGYHESFDSLTDDDENYISSIFNSEVDQMKGSESLAKYRKLPGLVTARQEAIKWMFKVHAQCRFGPETACLSVYYLDHFLFSHTILPGKGWQWQLLPVTCLALAAKMEETNVPNLLDLQLIEPSRFLFKPKTVQRMELLVMSSLKWRLRTITPFHFVHYFISKISSFNPQCNGFNSVFSRASDLILSTNRVVDFLDYPPSAIAAAVVLWVTNHTADDQKLGCFHKKVNKDMVKKCYNLIRKNISQLLLHIEVGAVQKTEHVSAKSKLGLVFWGSCDDLMTSKNDKKSRGDLATNKCT</sequence>